<dbReference type="InterPro" id="IPR021006">
    <property type="entry name" value="Hda2/3"/>
</dbReference>
<dbReference type="Proteomes" id="UP000002035">
    <property type="component" value="Unassembled WGS sequence"/>
</dbReference>
<dbReference type="Pfam" id="PF11496">
    <property type="entry name" value="HDA2-3"/>
    <property type="match status" value="1"/>
</dbReference>
<protein>
    <recommendedName>
        <fullName evidence="4">HDA1 complex subunit</fullName>
    </recommendedName>
</protein>
<keyword evidence="3" id="KW-1185">Reference proteome</keyword>
<sequence length="1158" mass="128644">MGSRSKGTTSSSLQSLDSRTADSKSPGNNSAPQSPREEAVYSSQEYPIKFILDESGGKYLIAWEGPFEPTWAWELEKQKRSISAKQYQEQRPKRSCQAYCKPLALLSSASPVTSSQQSIESQQLSSSNPYSCINSLSQRTSLSGSIFCPGTSSQRSQISASGCASGSSYIPSAENQTLYNSTTPRSSHQYSQDCSIPDSTADTWVLESTASSYTLRERALKFANPSYRQYLHLGGEEHLELSIYPSQASFASNTSKSAHPTPLKNQQSQGKPRSRSFTHEVPETPPSRLFFEERLEDRSSDQVSEQNLGINSPTGHRFNIQSASEFQTPFPKSTAGTGFCESIPKSEYRSAEGWRSYLKPTFEQKRAFDQEKTCPSEDGQRSITEKLHSASNNHPPQISAIVEEAEHHTRGTSVSERMKQLWDTDRVLRKPLNSLTQSTTPSSAEDINASAPPNASNIVSPLNAQLEKGTTSIIEGGKHSPTPVPFVAPQALHYNVEQITPAPATVEPSIQAEATEFDVSSTQEQEPDALDQEVNVLDLSEMEFAIPLSMDCRVKDEYDNTLASENKYVEKFLEVSPQSSEMVLSEGDMTTMVEKLDNITTHPDINIGSQAAGDSPDTAKEALWAEYSSSKFQYLGYFIDASKELELHIIIMVKPGRTVDVVKRYLMGKQFIQHSPPEGGDGDSPAVFSKEGISFEVRSTADEREIPPSKPPALIIALDSSFDANFEPVKKLRIRSDFSVLIPVVRLIIANTVEHVKICLPMCTELTSLRLLVQHTLACNDAAGELQDDALGVQENAEETLLYIMENPATRTWKLPLMEALEIEGQQDEGLISELDPTSSTNASRQKRWLDGEMGDSTNPSKRQRITPTHDITHISDSMKDQTQTQNVVDTLATQSHWTSPATTVDIENLRHILTSTKAKVNELEASIGSLQYRYEAKHNLLHQTRHELDVERESAKKSQARLERQKEEISRLKDRNAGLVAELEAARNTIKSGGGLEADLEKSREDVRRLEKTIASLERTVQQERSQTEYTRQQYQTASTSAAQSAMEARRLDERVQDLEKKANGEAVRLKELKMKKDGEMQLARIKELEALLATREALLTRKEEEIREMKKNRPSTRATSMQPRSPKYGASRPSSPGPNNIGSAVRGSALKFRAEI</sequence>
<dbReference type="RefSeq" id="XP_002848917.1">
    <property type="nucleotide sequence ID" value="XM_002848871.1"/>
</dbReference>
<reference evidence="3" key="1">
    <citation type="journal article" date="2012" name="MBio">
        <title>Comparative genome analysis of Trichophyton rubrum and related dermatophytes reveals candidate genes involved in infection.</title>
        <authorList>
            <person name="Martinez D.A."/>
            <person name="Oliver B.G."/>
            <person name="Graeser Y."/>
            <person name="Goldberg J.M."/>
            <person name="Li W."/>
            <person name="Martinez-Rossi N.M."/>
            <person name="Monod M."/>
            <person name="Shelest E."/>
            <person name="Barton R.C."/>
            <person name="Birch E."/>
            <person name="Brakhage A.A."/>
            <person name="Chen Z."/>
            <person name="Gurr S.J."/>
            <person name="Heiman D."/>
            <person name="Heitman J."/>
            <person name="Kosti I."/>
            <person name="Rossi A."/>
            <person name="Saif S."/>
            <person name="Samalova M."/>
            <person name="Saunders C.W."/>
            <person name="Shea T."/>
            <person name="Summerbell R.C."/>
            <person name="Xu J."/>
            <person name="Young S."/>
            <person name="Zeng Q."/>
            <person name="Birren B.W."/>
            <person name="Cuomo C.A."/>
            <person name="White T.C."/>
        </authorList>
    </citation>
    <scope>NUCLEOTIDE SEQUENCE [LARGE SCALE GENOMIC DNA]</scope>
    <source>
        <strain evidence="3">ATCC MYA-4605 / CBS 113480</strain>
    </source>
</reference>
<dbReference type="Gene3D" id="3.40.50.12360">
    <property type="match status" value="1"/>
</dbReference>
<name>C5FI52_ARTOC</name>
<gene>
    <name evidence="2" type="ORF">MCYG_01851</name>
</gene>
<dbReference type="GO" id="GO:0070823">
    <property type="term" value="C:HDA1 complex"/>
    <property type="evidence" value="ECO:0007669"/>
    <property type="project" value="InterPro"/>
</dbReference>
<feature type="compositionally biased region" description="Polar residues" evidence="1">
    <location>
        <begin position="251"/>
        <end position="271"/>
    </location>
</feature>
<evidence type="ECO:0000313" key="3">
    <source>
        <dbReference type="Proteomes" id="UP000002035"/>
    </source>
</evidence>
<dbReference type="OMA" id="YESKNER"/>
<dbReference type="InterPro" id="IPR038609">
    <property type="entry name" value="HDA1_su2/3_sf"/>
</dbReference>
<feature type="compositionally biased region" description="Polar residues" evidence="1">
    <location>
        <begin position="1134"/>
        <end position="1144"/>
    </location>
</feature>
<dbReference type="AlphaFoldDB" id="C5FI52"/>
<feature type="region of interest" description="Disordered" evidence="1">
    <location>
        <begin position="432"/>
        <end position="455"/>
    </location>
</feature>
<feature type="region of interest" description="Disordered" evidence="1">
    <location>
        <begin position="1"/>
        <end position="41"/>
    </location>
</feature>
<feature type="region of interest" description="Disordered" evidence="1">
    <location>
        <begin position="251"/>
        <end position="287"/>
    </location>
</feature>
<feature type="compositionally biased region" description="Polar residues" evidence="1">
    <location>
        <begin position="1"/>
        <end position="33"/>
    </location>
</feature>
<dbReference type="VEuPathDB" id="FungiDB:MCYG_01851"/>
<dbReference type="eggNOG" id="ENOG502S6DU">
    <property type="taxonomic scope" value="Eukaryota"/>
</dbReference>
<feature type="compositionally biased region" description="Polar residues" evidence="1">
    <location>
        <begin position="1021"/>
        <end position="1030"/>
    </location>
</feature>
<dbReference type="HOGENOM" id="CLU_004103_0_0_1"/>
<dbReference type="STRING" id="554155.C5FI52"/>
<feature type="region of interest" description="Disordered" evidence="1">
    <location>
        <begin position="1105"/>
        <end position="1158"/>
    </location>
</feature>
<evidence type="ECO:0000313" key="2">
    <source>
        <dbReference type="EMBL" id="EEQ29032.1"/>
    </source>
</evidence>
<dbReference type="EMBL" id="DS995702">
    <property type="protein sequence ID" value="EEQ29032.1"/>
    <property type="molecule type" value="Genomic_DNA"/>
</dbReference>
<proteinExistence type="predicted"/>
<feature type="compositionally biased region" description="Polar residues" evidence="1">
    <location>
        <begin position="433"/>
        <end position="455"/>
    </location>
</feature>
<dbReference type="OrthoDB" id="3647690at2759"/>
<feature type="compositionally biased region" description="Low complexity" evidence="1">
    <location>
        <begin position="1031"/>
        <end position="1040"/>
    </location>
</feature>
<organism evidence="2 3">
    <name type="scientific">Arthroderma otae (strain ATCC MYA-4605 / CBS 113480)</name>
    <name type="common">Microsporum canis</name>
    <dbReference type="NCBI Taxonomy" id="554155"/>
    <lineage>
        <taxon>Eukaryota</taxon>
        <taxon>Fungi</taxon>
        <taxon>Dikarya</taxon>
        <taxon>Ascomycota</taxon>
        <taxon>Pezizomycotina</taxon>
        <taxon>Eurotiomycetes</taxon>
        <taxon>Eurotiomycetidae</taxon>
        <taxon>Onygenales</taxon>
        <taxon>Arthrodermataceae</taxon>
        <taxon>Microsporum</taxon>
    </lineage>
</organism>
<dbReference type="GeneID" id="9228968"/>
<feature type="region of interest" description="Disordered" evidence="1">
    <location>
        <begin position="833"/>
        <end position="865"/>
    </location>
</feature>
<evidence type="ECO:0000256" key="1">
    <source>
        <dbReference type="SAM" id="MobiDB-lite"/>
    </source>
</evidence>
<feature type="region of interest" description="Disordered" evidence="1">
    <location>
        <begin position="1021"/>
        <end position="1040"/>
    </location>
</feature>
<accession>C5FI52</accession>
<evidence type="ECO:0008006" key="4">
    <source>
        <dbReference type="Google" id="ProtNLM"/>
    </source>
</evidence>